<name>A0A645JCX3_9ZZZZ</name>
<accession>A0A645JCX3</accession>
<dbReference type="AlphaFoldDB" id="A0A645JCX3"/>
<dbReference type="EMBL" id="VSSQ01138294">
    <property type="protein sequence ID" value="MPN61548.1"/>
    <property type="molecule type" value="Genomic_DNA"/>
</dbReference>
<reference evidence="2" key="1">
    <citation type="submission" date="2019-08" db="EMBL/GenBank/DDBJ databases">
        <authorList>
            <person name="Kucharzyk K."/>
            <person name="Murdoch R.W."/>
            <person name="Higgins S."/>
            <person name="Loffler F."/>
        </authorList>
    </citation>
    <scope>NUCLEOTIDE SEQUENCE</scope>
</reference>
<protein>
    <submittedName>
        <fullName evidence="2">Uncharacterized protein</fullName>
    </submittedName>
</protein>
<organism evidence="2">
    <name type="scientific">bioreactor metagenome</name>
    <dbReference type="NCBI Taxonomy" id="1076179"/>
    <lineage>
        <taxon>unclassified sequences</taxon>
        <taxon>metagenomes</taxon>
        <taxon>ecological metagenomes</taxon>
    </lineage>
</organism>
<comment type="caution">
    <text evidence="2">The sequence shown here is derived from an EMBL/GenBank/DDBJ whole genome shotgun (WGS) entry which is preliminary data.</text>
</comment>
<evidence type="ECO:0000313" key="2">
    <source>
        <dbReference type="EMBL" id="MPN61548.1"/>
    </source>
</evidence>
<evidence type="ECO:0000256" key="1">
    <source>
        <dbReference type="SAM" id="MobiDB-lite"/>
    </source>
</evidence>
<proteinExistence type="predicted"/>
<gene>
    <name evidence="2" type="ORF">SDC9_209286</name>
</gene>
<sequence length="109" mass="11951">MEVANTAIQLDLGLGSGRILANLGIACGSGNHASQVMRRRHIIARQPGRLLETRVVHAQGLRLLVHGLHEGRQATRIVAPERIGGTIFRGHQRQQHGRFAGHGRSHRQP</sequence>
<feature type="region of interest" description="Disordered" evidence="1">
    <location>
        <begin position="85"/>
        <end position="109"/>
    </location>
</feature>
<feature type="compositionally biased region" description="Basic residues" evidence="1">
    <location>
        <begin position="90"/>
        <end position="109"/>
    </location>
</feature>